<feature type="region of interest" description="Disordered" evidence="1">
    <location>
        <begin position="30"/>
        <end position="79"/>
    </location>
</feature>
<evidence type="ECO:0008006" key="5">
    <source>
        <dbReference type="Google" id="ProtNLM"/>
    </source>
</evidence>
<name>A0A2V1K719_9ACTO</name>
<gene>
    <name evidence="3" type="ORF">DD236_02275</name>
</gene>
<feature type="signal peptide" evidence="2">
    <location>
        <begin position="1"/>
        <end position="21"/>
    </location>
</feature>
<proteinExistence type="predicted"/>
<evidence type="ECO:0000256" key="1">
    <source>
        <dbReference type="SAM" id="MobiDB-lite"/>
    </source>
</evidence>
<dbReference type="AlphaFoldDB" id="A0A2V1K719"/>
<sequence>MRRHRLTGIVSAALIATAGLAACSSADDDAEAAETNAVEAEDVTTEETEAPDEDAAADEEEETSASAEGGVPSWAKEPTEGGDLIATVEAGDVTVEVFQMGTAPAPKDGNWVDPDTNEPLIQEGDDIVFVNYVITNNGDPIDLGSSLVSVEAEYDDWEWMQGMGGITDNALSEEMGVQSSGVAEMADPTVYTFGTDEHFSYGENFKYEADTGITFDVTITPVDENGDLLHDDKIEGEGSGTIS</sequence>
<dbReference type="Proteomes" id="UP000245283">
    <property type="component" value="Unassembled WGS sequence"/>
</dbReference>
<dbReference type="EMBL" id="QETB01000001">
    <property type="protein sequence ID" value="PWF27246.1"/>
    <property type="molecule type" value="Genomic_DNA"/>
</dbReference>
<dbReference type="RefSeq" id="WP_109092745.1">
    <property type="nucleotide sequence ID" value="NZ_QETB01000001.1"/>
</dbReference>
<evidence type="ECO:0000256" key="2">
    <source>
        <dbReference type="SAM" id="SignalP"/>
    </source>
</evidence>
<dbReference type="OrthoDB" id="5143857at2"/>
<organism evidence="3 4">
    <name type="scientific">Ancrocorticia populi</name>
    <dbReference type="NCBI Taxonomy" id="2175228"/>
    <lineage>
        <taxon>Bacteria</taxon>
        <taxon>Bacillati</taxon>
        <taxon>Actinomycetota</taxon>
        <taxon>Actinomycetes</taxon>
        <taxon>Actinomycetales</taxon>
        <taxon>Actinomycetaceae</taxon>
        <taxon>Ancrocorticia</taxon>
    </lineage>
</organism>
<protein>
    <recommendedName>
        <fullName evidence="5">DUF4352 domain-containing protein</fullName>
    </recommendedName>
</protein>
<reference evidence="4" key="1">
    <citation type="submission" date="2018-05" db="EMBL/GenBank/DDBJ databases">
        <authorList>
            <person name="Li Y."/>
        </authorList>
    </citation>
    <scope>NUCLEOTIDE SEQUENCE [LARGE SCALE GENOMIC DNA]</scope>
    <source>
        <strain evidence="4">sk1b4</strain>
    </source>
</reference>
<keyword evidence="2" id="KW-0732">Signal</keyword>
<keyword evidence="4" id="KW-1185">Reference proteome</keyword>
<comment type="caution">
    <text evidence="3">The sequence shown here is derived from an EMBL/GenBank/DDBJ whole genome shotgun (WGS) entry which is preliminary data.</text>
</comment>
<feature type="chain" id="PRO_5039003499" description="DUF4352 domain-containing protein" evidence="2">
    <location>
        <begin position="22"/>
        <end position="243"/>
    </location>
</feature>
<feature type="compositionally biased region" description="Acidic residues" evidence="1">
    <location>
        <begin position="39"/>
        <end position="63"/>
    </location>
</feature>
<evidence type="ECO:0000313" key="4">
    <source>
        <dbReference type="Proteomes" id="UP000245283"/>
    </source>
</evidence>
<accession>A0A2V1K719</accession>
<dbReference type="PROSITE" id="PS51257">
    <property type="entry name" value="PROKAR_LIPOPROTEIN"/>
    <property type="match status" value="1"/>
</dbReference>
<evidence type="ECO:0000313" key="3">
    <source>
        <dbReference type="EMBL" id="PWF27246.1"/>
    </source>
</evidence>